<dbReference type="VEuPathDB" id="TriTrypDB:TRSC58_00420"/>
<evidence type="ECO:0000313" key="2">
    <source>
        <dbReference type="Proteomes" id="UP000031737"/>
    </source>
</evidence>
<dbReference type="EMBL" id="AUPL01000420">
    <property type="protein sequence ID" value="ESL11821.1"/>
    <property type="molecule type" value="Genomic_DNA"/>
</dbReference>
<proteinExistence type="predicted"/>
<keyword evidence="2" id="KW-1185">Reference proteome</keyword>
<dbReference type="AlphaFoldDB" id="A0A061JCG7"/>
<protein>
    <submittedName>
        <fullName evidence="1">Uncharacterized protein</fullName>
    </submittedName>
</protein>
<dbReference type="OrthoDB" id="277038at2759"/>
<gene>
    <name evidence="1" type="ORF">TRSC58_00420</name>
</gene>
<accession>A0A061JCG7</accession>
<evidence type="ECO:0000313" key="1">
    <source>
        <dbReference type="EMBL" id="ESL11821.1"/>
    </source>
</evidence>
<name>A0A061JCG7_TRYRA</name>
<dbReference type="Proteomes" id="UP000031737">
    <property type="component" value="Unassembled WGS sequence"/>
</dbReference>
<sequence length="449" mass="48338">MSLLPSANSTQLAGSKNLSVAVEGSKLFIYSDLSQDFGVSSSGKSLIIASSSGNKPLGATNAFLGLNLYCKSAEKRSLTKDATSELHEMTAMGNYCEWRIEGQMLCIMIDFNNVGDKVATTGKSVLLASSGGNKAVGKTGIMCGLNCYVPLGKEFCIEKLSTISARPTVAVGDAVNVGDGFVVEVESKTQVTVHCESEKAKAGVVIAMPPFTLNGEVTLAMMVKWVNQKRKTQGSSEHMEEGFVAVSPKWKNILLRRGVTKKGEDDGCNIDLHLRFDPTQSFGRSTSGKSMTVATSAGWCDVGDGIFISFNAYRPAPQLGHAEIKDAVQKIFGQHNKEEISSLSFKTIKEEVAAVFGLKENDLGDLQKQVKEAVVEHMESLVSSDQFMVIKAAVDKVLGERSWEEVATLTLKAVMAEVFSALGTAHGAQEDIKEHVKTAVIMYLRRNGK</sequence>
<reference evidence="1 2" key="1">
    <citation type="submission" date="2013-07" db="EMBL/GenBank/DDBJ databases">
        <authorList>
            <person name="Stoco P.H."/>
            <person name="Wagner G."/>
            <person name="Gerber A."/>
            <person name="Zaha A."/>
            <person name="Thompson C."/>
            <person name="Bartholomeu D.C."/>
            <person name="Luckemeyer D.D."/>
            <person name="Bahia D."/>
            <person name="Loreto E."/>
            <person name="Prestes E.B."/>
            <person name="Lima F.M."/>
            <person name="Rodrigues-Luiz G."/>
            <person name="Vallejo G.A."/>
            <person name="Filho J.F."/>
            <person name="Monteiro K.M."/>
            <person name="Tyler K.M."/>
            <person name="de Almeida L.G."/>
            <person name="Ortiz M.F."/>
            <person name="Siervo M.A."/>
            <person name="de Moraes M.H."/>
            <person name="Cunha O.L."/>
            <person name="Mendonca-Neto R."/>
            <person name="Silva R."/>
            <person name="Teixeira S.M."/>
            <person name="Murta S.M."/>
            <person name="Sincero T.C."/>
            <person name="Mendes T.A."/>
            <person name="Urmenyi T.P."/>
            <person name="Silva V.G."/>
            <person name="da Rocha W.D."/>
            <person name="Andersson B."/>
            <person name="Romanha A.J."/>
            <person name="Steindel M."/>
            <person name="de Vasconcelos A.T."/>
            <person name="Grisard E.C."/>
        </authorList>
    </citation>
    <scope>NUCLEOTIDE SEQUENCE [LARGE SCALE GENOMIC DNA]</scope>
    <source>
        <strain evidence="1 2">SC58</strain>
    </source>
</reference>
<comment type="caution">
    <text evidence="1">The sequence shown here is derived from an EMBL/GenBank/DDBJ whole genome shotgun (WGS) entry which is preliminary data.</text>
</comment>
<organism evidence="1 2">
    <name type="scientific">Trypanosoma rangeli SC58</name>
    <dbReference type="NCBI Taxonomy" id="429131"/>
    <lineage>
        <taxon>Eukaryota</taxon>
        <taxon>Discoba</taxon>
        <taxon>Euglenozoa</taxon>
        <taxon>Kinetoplastea</taxon>
        <taxon>Metakinetoplastina</taxon>
        <taxon>Trypanosomatida</taxon>
        <taxon>Trypanosomatidae</taxon>
        <taxon>Trypanosoma</taxon>
        <taxon>Herpetosoma</taxon>
    </lineage>
</organism>